<evidence type="ECO:0000313" key="1">
    <source>
        <dbReference type="EMBL" id="ABF12947.1"/>
    </source>
</evidence>
<reference evidence="2" key="1">
    <citation type="journal article" date="2010" name="PLoS ONE">
        <title>The complete genome sequence of Cupriavidus metallidurans strain CH34, a master survivalist in harsh and anthropogenic environments.</title>
        <authorList>
            <person name="Janssen P.J."/>
            <person name="Van Houdt R."/>
            <person name="Moors H."/>
            <person name="Monsieurs P."/>
            <person name="Morin N."/>
            <person name="Michaux A."/>
            <person name="Benotmane M.A."/>
            <person name="Leys N."/>
            <person name="Vallaeys T."/>
            <person name="Lapidus A."/>
            <person name="Monchy S."/>
            <person name="Medigue C."/>
            <person name="Taghavi S."/>
            <person name="McCorkle S."/>
            <person name="Dunn J."/>
            <person name="van der Lelie D."/>
            <person name="Mergeay M."/>
        </authorList>
    </citation>
    <scope>NUCLEOTIDE SEQUENCE [LARGE SCALE GENOMIC DNA]</scope>
    <source>
        <strain evidence="2">ATCC 43123 / DSM 2839 / NBRC 102507 / CH34</strain>
    </source>
</reference>
<gene>
    <name evidence="1" type="ordered locus">Rmet_6088</name>
</gene>
<dbReference type="Proteomes" id="UP000002429">
    <property type="component" value="Plasmid pMOL30"/>
</dbReference>
<accession>Q1LA79</accession>
<keyword evidence="2" id="KW-1185">Reference proteome</keyword>
<protein>
    <submittedName>
        <fullName evidence="1">Uncharacterized protein</fullName>
    </submittedName>
</protein>
<keyword evidence="1" id="KW-0614">Plasmid</keyword>
<evidence type="ECO:0000313" key="2">
    <source>
        <dbReference type="Proteomes" id="UP000002429"/>
    </source>
</evidence>
<dbReference type="AlphaFoldDB" id="Q1LA79"/>
<geneLocation type="plasmid" evidence="1 2">
    <name>pMOL30</name>
</geneLocation>
<dbReference type="HOGENOM" id="CLU_1915343_0_0_4"/>
<dbReference type="KEGG" id="rme:Rmet_6088"/>
<organism evidence="1 2">
    <name type="scientific">Cupriavidus metallidurans (strain ATCC 43123 / DSM 2839 / NBRC 102507 / CH34)</name>
    <name type="common">Ralstonia metallidurans</name>
    <dbReference type="NCBI Taxonomy" id="266264"/>
    <lineage>
        <taxon>Bacteria</taxon>
        <taxon>Pseudomonadati</taxon>
        <taxon>Pseudomonadota</taxon>
        <taxon>Betaproteobacteria</taxon>
        <taxon>Burkholderiales</taxon>
        <taxon>Burkholderiaceae</taxon>
        <taxon>Cupriavidus</taxon>
    </lineage>
</organism>
<sequence length="132" mass="14482">MHSVGPIRPTQHTRLHNMVNPIYPHTSLDAMQLITFKYANGFSMMAELLPKPRVAGATITQVDVEITSARWSNVVQHSLPTLVQAGTQALLDAQTDAAQSTTHIAEIRITGEEFLTKHDMLQISGNLPVTVV</sequence>
<proteinExistence type="predicted"/>
<name>Q1LA79_CUPMC</name>
<dbReference type="EMBL" id="CP000354">
    <property type="protein sequence ID" value="ABF12947.1"/>
    <property type="molecule type" value="Genomic_DNA"/>
</dbReference>